<dbReference type="Pfam" id="PF00035">
    <property type="entry name" value="dsrm"/>
    <property type="match status" value="3"/>
</dbReference>
<keyword evidence="8" id="KW-1185">Reference proteome</keyword>
<accession>A0A8J6HGZ8</accession>
<dbReference type="GO" id="GO:0098964">
    <property type="term" value="P:anterograde dendritic transport of messenger ribonucleoprotein complex"/>
    <property type="evidence" value="ECO:0007669"/>
    <property type="project" value="TreeGrafter"/>
</dbReference>
<feature type="region of interest" description="Disordered" evidence="4">
    <location>
        <begin position="87"/>
        <end position="117"/>
    </location>
</feature>
<evidence type="ECO:0000313" key="7">
    <source>
        <dbReference type="EMBL" id="KAH0814228.1"/>
    </source>
</evidence>
<dbReference type="CDD" id="cd19857">
    <property type="entry name" value="DSRM_STAU_rpt1"/>
    <property type="match status" value="1"/>
</dbReference>
<dbReference type="InterPro" id="IPR005607">
    <property type="entry name" value="BSD_dom"/>
</dbReference>
<dbReference type="InterPro" id="IPR032478">
    <property type="entry name" value="Staufen_C"/>
</dbReference>
<feature type="compositionally biased region" description="Polar residues" evidence="4">
    <location>
        <begin position="1114"/>
        <end position="1128"/>
    </location>
</feature>
<feature type="domain" description="DRBM" evidence="5">
    <location>
        <begin position="303"/>
        <end position="338"/>
    </location>
</feature>
<feature type="region of interest" description="Disordered" evidence="4">
    <location>
        <begin position="188"/>
        <end position="214"/>
    </location>
</feature>
<evidence type="ECO:0000256" key="4">
    <source>
        <dbReference type="SAM" id="MobiDB-lite"/>
    </source>
</evidence>
<feature type="domain" description="DRBM" evidence="5">
    <location>
        <begin position="664"/>
        <end position="731"/>
    </location>
</feature>
<dbReference type="SMART" id="SM00751">
    <property type="entry name" value="BSD"/>
    <property type="match status" value="1"/>
</dbReference>
<feature type="domain" description="BSD" evidence="6">
    <location>
        <begin position="1048"/>
        <end position="1100"/>
    </location>
</feature>
<protein>
    <submittedName>
        <fullName evidence="7">Uncharacterized protein</fullName>
    </submittedName>
</protein>
<dbReference type="InterPro" id="IPR035925">
    <property type="entry name" value="BSD_dom_sf"/>
</dbReference>
<name>A0A8J6HGZ8_TENMO</name>
<dbReference type="GO" id="GO:0008298">
    <property type="term" value="P:intracellular mRNA localization"/>
    <property type="evidence" value="ECO:0007669"/>
    <property type="project" value="TreeGrafter"/>
</dbReference>
<dbReference type="PROSITE" id="PS50137">
    <property type="entry name" value="DS_RBD"/>
    <property type="match status" value="5"/>
</dbReference>
<gene>
    <name evidence="7" type="ORF">GEV33_008559</name>
</gene>
<dbReference type="CDD" id="cd19861">
    <property type="entry name" value="DSRM_STAU_rpt5"/>
    <property type="match status" value="1"/>
</dbReference>
<dbReference type="GO" id="GO:0035418">
    <property type="term" value="P:protein localization to synapse"/>
    <property type="evidence" value="ECO:0007669"/>
    <property type="project" value="TreeGrafter"/>
</dbReference>
<feature type="region of interest" description="Disordered" evidence="4">
    <location>
        <begin position="1110"/>
        <end position="1140"/>
    </location>
</feature>
<feature type="region of interest" description="Disordered" evidence="4">
    <location>
        <begin position="873"/>
        <end position="946"/>
    </location>
</feature>
<dbReference type="PANTHER" id="PTHR46054">
    <property type="entry name" value="MATERNAL EFFECT PROTEIN STAUFEN"/>
    <property type="match status" value="1"/>
</dbReference>
<feature type="domain" description="DRBM" evidence="5">
    <location>
        <begin position="126"/>
        <end position="193"/>
    </location>
</feature>
<dbReference type="GO" id="GO:0003725">
    <property type="term" value="F:double-stranded RNA binding"/>
    <property type="evidence" value="ECO:0007669"/>
    <property type="project" value="TreeGrafter"/>
</dbReference>
<evidence type="ECO:0000256" key="1">
    <source>
        <dbReference type="ARBA" id="ARBA00022737"/>
    </source>
</evidence>
<feature type="compositionally biased region" description="Polar residues" evidence="4">
    <location>
        <begin position="91"/>
        <end position="107"/>
    </location>
</feature>
<feature type="region of interest" description="Disordered" evidence="4">
    <location>
        <begin position="816"/>
        <end position="859"/>
    </location>
</feature>
<keyword evidence="1" id="KW-0677">Repeat</keyword>
<evidence type="ECO:0000256" key="3">
    <source>
        <dbReference type="PROSITE-ProRule" id="PRU00266"/>
    </source>
</evidence>
<feature type="region of interest" description="Disordered" evidence="4">
    <location>
        <begin position="1243"/>
        <end position="1264"/>
    </location>
</feature>
<dbReference type="SUPFAM" id="SSF140383">
    <property type="entry name" value="BSD domain-like"/>
    <property type="match status" value="1"/>
</dbReference>
<dbReference type="PANTHER" id="PTHR46054:SF3">
    <property type="entry name" value="MATERNAL EFFECT PROTEIN STAUFEN"/>
    <property type="match status" value="1"/>
</dbReference>
<reference evidence="7" key="1">
    <citation type="journal article" date="2020" name="J Insects Food Feed">
        <title>The yellow mealworm (Tenebrio molitor) genome: a resource for the emerging insects as food and feed industry.</title>
        <authorList>
            <person name="Eriksson T."/>
            <person name="Andere A."/>
            <person name="Kelstrup H."/>
            <person name="Emery V."/>
            <person name="Picard C."/>
        </authorList>
    </citation>
    <scope>NUCLEOTIDE SEQUENCE</scope>
    <source>
        <strain evidence="7">Stoneville</strain>
        <tissue evidence="7">Whole head</tissue>
    </source>
</reference>
<dbReference type="GO" id="GO:0003729">
    <property type="term" value="F:mRNA binding"/>
    <property type="evidence" value="ECO:0007669"/>
    <property type="project" value="TreeGrafter"/>
</dbReference>
<dbReference type="Gene3D" id="3.30.160.20">
    <property type="match status" value="5"/>
</dbReference>
<evidence type="ECO:0000259" key="5">
    <source>
        <dbReference type="PROSITE" id="PS50137"/>
    </source>
</evidence>
<feature type="domain" description="DRBM" evidence="5">
    <location>
        <begin position="496"/>
        <end position="564"/>
    </location>
</feature>
<evidence type="ECO:0000259" key="6">
    <source>
        <dbReference type="PROSITE" id="PS50858"/>
    </source>
</evidence>
<dbReference type="GO" id="GO:0010494">
    <property type="term" value="C:cytoplasmic stress granule"/>
    <property type="evidence" value="ECO:0007669"/>
    <property type="project" value="TreeGrafter"/>
</dbReference>
<dbReference type="InterPro" id="IPR051740">
    <property type="entry name" value="DRBM-containing_protein"/>
</dbReference>
<dbReference type="FunFam" id="3.30.160.20:FF:000073">
    <property type="entry name" value="Double-stranded RNA-binding protein Staufen homolog"/>
    <property type="match status" value="1"/>
</dbReference>
<dbReference type="AlphaFoldDB" id="A0A8J6HGZ8"/>
<feature type="compositionally biased region" description="Low complexity" evidence="4">
    <location>
        <begin position="108"/>
        <end position="117"/>
    </location>
</feature>
<dbReference type="CDD" id="cd19859">
    <property type="entry name" value="DSRM_STAU_rpt3"/>
    <property type="match status" value="1"/>
</dbReference>
<feature type="compositionally biased region" description="Polar residues" evidence="4">
    <location>
        <begin position="60"/>
        <end position="75"/>
    </location>
</feature>
<dbReference type="GO" id="GO:0007281">
    <property type="term" value="P:germ cell development"/>
    <property type="evidence" value="ECO:0007669"/>
    <property type="project" value="TreeGrafter"/>
</dbReference>
<dbReference type="EMBL" id="JABDTM020024503">
    <property type="protein sequence ID" value="KAH0814228.1"/>
    <property type="molecule type" value="Genomic_DNA"/>
</dbReference>
<organism evidence="7 8">
    <name type="scientific">Tenebrio molitor</name>
    <name type="common">Yellow mealworm beetle</name>
    <dbReference type="NCBI Taxonomy" id="7067"/>
    <lineage>
        <taxon>Eukaryota</taxon>
        <taxon>Metazoa</taxon>
        <taxon>Ecdysozoa</taxon>
        <taxon>Arthropoda</taxon>
        <taxon>Hexapoda</taxon>
        <taxon>Insecta</taxon>
        <taxon>Pterygota</taxon>
        <taxon>Neoptera</taxon>
        <taxon>Endopterygota</taxon>
        <taxon>Coleoptera</taxon>
        <taxon>Polyphaga</taxon>
        <taxon>Cucujiformia</taxon>
        <taxon>Tenebrionidae</taxon>
        <taxon>Tenebrio</taxon>
    </lineage>
</organism>
<dbReference type="Gene3D" id="1.10.3970.10">
    <property type="entry name" value="BSD domain"/>
    <property type="match status" value="1"/>
</dbReference>
<reference evidence="7" key="2">
    <citation type="submission" date="2021-08" db="EMBL/GenBank/DDBJ databases">
        <authorList>
            <person name="Eriksson T."/>
        </authorList>
    </citation>
    <scope>NUCLEOTIDE SEQUENCE</scope>
    <source>
        <strain evidence="7">Stoneville</strain>
        <tissue evidence="7">Whole head</tissue>
    </source>
</reference>
<dbReference type="Proteomes" id="UP000719412">
    <property type="component" value="Unassembled WGS sequence"/>
</dbReference>
<feature type="compositionally biased region" description="Polar residues" evidence="4">
    <location>
        <begin position="628"/>
        <end position="655"/>
    </location>
</feature>
<dbReference type="SUPFAM" id="SSF54768">
    <property type="entry name" value="dsRNA-binding domain-like"/>
    <property type="match status" value="5"/>
</dbReference>
<dbReference type="GO" id="GO:0005886">
    <property type="term" value="C:plasma membrane"/>
    <property type="evidence" value="ECO:0007669"/>
    <property type="project" value="TreeGrafter"/>
</dbReference>
<keyword evidence="2 3" id="KW-0694">RNA-binding</keyword>
<dbReference type="GO" id="GO:0032839">
    <property type="term" value="C:dendrite cytoplasm"/>
    <property type="evidence" value="ECO:0007669"/>
    <property type="project" value="GOC"/>
</dbReference>
<feature type="domain" description="DRBM" evidence="5">
    <location>
        <begin position="386"/>
        <end position="453"/>
    </location>
</feature>
<dbReference type="Pfam" id="PF16482">
    <property type="entry name" value="Staufen_C"/>
    <property type="match status" value="1"/>
</dbReference>
<dbReference type="PROSITE" id="PS50858">
    <property type="entry name" value="BSD"/>
    <property type="match status" value="1"/>
</dbReference>
<dbReference type="SMART" id="SM00358">
    <property type="entry name" value="DSRM"/>
    <property type="match status" value="5"/>
</dbReference>
<sequence>MLQEHHHMSQNGMQRNARMGMQQMGPPPNHRSQPMLMSIQPPVPASHAGVLVSMPPGPTLISTPSIPQQTQPKNNVQQVYHYESAAGPETEQPQHNTDTQQHQTGPNTSTSSASPSSTLANIKEKTPMCLVNELARYNKIQHQYQLTEETGPAHKKVFTVTLKLGNEEYKSEGPSIKKAQHSAAAQSLAKTEFKHPPSKTIRNRPGTRATNPGVMTPTVELNALAMKRGERPVYIVENPPPHHSQGYINQTGYYPRQNIYGAQNQPRYGYDTRRNMRPHYPYHENRYYGQYRPTGPHNPGDPYTVRLRVGDREYPGVGYTVQAARHDAAAKAIDDIKAMGDCSEQAGTPESGKTPTVASLVKYCTCSEVATQESPGATDINTELKSPISLVHEIALKRNLNVTFDVLSEKGPPHMKVFVTQCRVGNFVAEGEGNGKKISKKRAAEKMLEELAKLPPLPNMHSMVHLKRKRVTNKKKTRNLIKVNMDKSSEFTEEINPISRLIQIQQANKEREPVYTVLEERGAPRRREFVIEASANGHSCTGVGPNKKVAKRNAAEALLNQLGYGNPPSNPKPVLKTEKETEIGDKTRKVTFVEEKTETTPSVGGSGGRQLVPGILLVGDQSTNFQQNKPKENVMNNNSNSCADNKKTGQAQLKSPPQPIQGVRSKDQLMYLAQLMNIQVQFSDFPKANHEMYLTLVSLSTNPPQVCHGEGPTTEASHEKAALEALKVLSELGLDIVGPNKEGGNEILIFFWGKYVVEKLVGFTLACAPKELSVLTVQLLQYHFPRVFQGWNPKWSQECTSRVKMFSGLTNQVSSWMGSAKGDQEEKVPTPTEEGTVVASPDKKDASPTKPAGSKLDMLTNVKSQIEGIGGWLGSSIPKLRKGEEGQEEQQVVEEGNTPASAESVKGSPQHKDDDDNSSPPSATGGADSGPQSIAETPTEEKEGQFGNVQSKALAGAKSFGNFLYSAVNKAGKTVSEASAKIKETVEKNSILGEFNKEQEAFLKGQAGNTATSLPPWAGCSNEEALKEECLSLSTDKKNFVRSPPAGIDFQFDYEVSYPIAMAIMEQDPNLEKMRYELVPKVISEENFWRNYFYRVSLICQANELSFMSRDGDSQSATETVTSDQPVASSDDETEEFVSDSLQASSEDFVEVAERMMKMVLVPKPKEEWERELVAELHDYEVVGEQKPNKRDVWEQEIEEIEELLKDGTDLKIYLWALFRPTGYGSPWVEFAGVRVPLEIRGRQNTPQISSPRRCAEEGRQKQR</sequence>
<feature type="region of interest" description="Disordered" evidence="4">
    <location>
        <begin position="628"/>
        <end position="661"/>
    </location>
</feature>
<feature type="compositionally biased region" description="Basic and acidic residues" evidence="4">
    <location>
        <begin position="1254"/>
        <end position="1264"/>
    </location>
</feature>
<dbReference type="GO" id="GO:0010468">
    <property type="term" value="P:regulation of gene expression"/>
    <property type="evidence" value="ECO:0007669"/>
    <property type="project" value="UniProtKB-ARBA"/>
</dbReference>
<proteinExistence type="predicted"/>
<evidence type="ECO:0000313" key="8">
    <source>
        <dbReference type="Proteomes" id="UP000719412"/>
    </source>
</evidence>
<dbReference type="InterPro" id="IPR014720">
    <property type="entry name" value="dsRBD_dom"/>
</dbReference>
<dbReference type="GO" id="GO:0043025">
    <property type="term" value="C:neuronal cell body"/>
    <property type="evidence" value="ECO:0007669"/>
    <property type="project" value="TreeGrafter"/>
</dbReference>
<comment type="caution">
    <text evidence="7">The sequence shown here is derived from an EMBL/GenBank/DDBJ whole genome shotgun (WGS) entry which is preliminary data.</text>
</comment>
<dbReference type="FunFam" id="3.30.160.20:FF:000007">
    <property type="entry name" value="Double-stranded RNA-binding protein Staufen homolog 1"/>
    <property type="match status" value="2"/>
</dbReference>
<dbReference type="CDD" id="cd19860">
    <property type="entry name" value="DSRM_STAU_rpt4"/>
    <property type="match status" value="1"/>
</dbReference>
<evidence type="ECO:0000256" key="2">
    <source>
        <dbReference type="ARBA" id="ARBA00022884"/>
    </source>
</evidence>
<feature type="region of interest" description="Disordered" evidence="4">
    <location>
        <begin position="54"/>
        <end position="75"/>
    </location>
</feature>
<dbReference type="Pfam" id="PF03909">
    <property type="entry name" value="BSD"/>
    <property type="match status" value="1"/>
</dbReference>